<dbReference type="KEGG" id="sspb:CP982_01110"/>
<sequence length="77" mass="8989">MAAVWMLTLHFSLFYRGDQIRESGVQKLAHEVPGLRRAAWERRWVSKVRLTLPWRGGTLRWVEEGGVAGFIRHRFGV</sequence>
<gene>
    <name evidence="1" type="ORF">CP982_01110</name>
</gene>
<evidence type="ECO:0000313" key="1">
    <source>
        <dbReference type="EMBL" id="QEV57497.1"/>
    </source>
</evidence>
<dbReference type="EMBL" id="CP023690">
    <property type="protein sequence ID" value="QEV57497.1"/>
    <property type="molecule type" value="Genomic_DNA"/>
</dbReference>
<organism evidence="1 2">
    <name type="scientific">Streptomyces spectabilis</name>
    <dbReference type="NCBI Taxonomy" id="68270"/>
    <lineage>
        <taxon>Bacteria</taxon>
        <taxon>Bacillati</taxon>
        <taxon>Actinomycetota</taxon>
        <taxon>Actinomycetes</taxon>
        <taxon>Kitasatosporales</taxon>
        <taxon>Streptomycetaceae</taxon>
        <taxon>Streptomyces</taxon>
    </lineage>
</organism>
<dbReference type="AlphaFoldDB" id="A0A5P2WXJ2"/>
<proteinExistence type="predicted"/>
<dbReference type="Proteomes" id="UP000326505">
    <property type="component" value="Chromosome"/>
</dbReference>
<accession>A0A5P2WXJ2</accession>
<name>A0A5P2WXJ2_STRST</name>
<evidence type="ECO:0000313" key="2">
    <source>
        <dbReference type="Proteomes" id="UP000326505"/>
    </source>
</evidence>
<protein>
    <submittedName>
        <fullName evidence="1">Uncharacterized protein</fullName>
    </submittedName>
</protein>
<reference evidence="1 2" key="1">
    <citation type="submission" date="2017-09" db="EMBL/GenBank/DDBJ databases">
        <authorList>
            <person name="Lee N."/>
            <person name="Cho B.-K."/>
        </authorList>
    </citation>
    <scope>NUCLEOTIDE SEQUENCE [LARGE SCALE GENOMIC DNA]</scope>
    <source>
        <strain evidence="1 2">ATCC 27465</strain>
    </source>
</reference>